<dbReference type="Pfam" id="PF10003">
    <property type="entry name" value="DUF2244"/>
    <property type="match status" value="1"/>
</dbReference>
<proteinExistence type="predicted"/>
<sequence length="173" mass="19006">MSVPPPPRAEPVLFEAVITPARSLDRASARMVALLLALPVAATAAMFAWLGAWPVMGFMGAELGLVLGLLARHHRRSARQIEIVQLAAGRLTVTRHDGRGRREEAALDPYWSRVSLRERAGTACELRLTAPRGPSVEIGRCLGDAERRELAAALAAALRRYREPRFDNPQLRD</sequence>
<dbReference type="InterPro" id="IPR019253">
    <property type="entry name" value="DUF2244_TM"/>
</dbReference>
<accession>A0A8J2ZA35</accession>
<keyword evidence="1" id="KW-0812">Transmembrane</keyword>
<dbReference type="InterPro" id="IPR016990">
    <property type="entry name" value="UCP032162_TM"/>
</dbReference>
<dbReference type="RefSeq" id="WP_188899265.1">
    <property type="nucleotide sequence ID" value="NZ_BMKS01000003.1"/>
</dbReference>
<gene>
    <name evidence="2" type="ORF">GCM10010964_13740</name>
</gene>
<protein>
    <submittedName>
        <fullName evidence="2">Membrane protein</fullName>
    </submittedName>
</protein>
<feature type="transmembrane region" description="Helical" evidence="1">
    <location>
        <begin position="31"/>
        <end position="49"/>
    </location>
</feature>
<dbReference type="AlphaFoldDB" id="A0A8J2ZA35"/>
<dbReference type="PIRSF" id="PIRSF032162">
    <property type="entry name" value="UCP032162_imp"/>
    <property type="match status" value="1"/>
</dbReference>
<name>A0A8J2ZA35_9PROT</name>
<dbReference type="EMBL" id="BMKS01000003">
    <property type="protein sequence ID" value="GGG27077.1"/>
    <property type="molecule type" value="Genomic_DNA"/>
</dbReference>
<dbReference type="Proteomes" id="UP000597507">
    <property type="component" value="Unassembled WGS sequence"/>
</dbReference>
<keyword evidence="1" id="KW-0472">Membrane</keyword>
<keyword evidence="3" id="KW-1185">Reference proteome</keyword>
<evidence type="ECO:0000313" key="3">
    <source>
        <dbReference type="Proteomes" id="UP000597507"/>
    </source>
</evidence>
<keyword evidence="1" id="KW-1133">Transmembrane helix</keyword>
<comment type="caution">
    <text evidence="2">The sequence shown here is derived from an EMBL/GenBank/DDBJ whole genome shotgun (WGS) entry which is preliminary data.</text>
</comment>
<organism evidence="2 3">
    <name type="scientific">Caldovatus sediminis</name>
    <dbReference type="NCBI Taxonomy" id="2041189"/>
    <lineage>
        <taxon>Bacteria</taxon>
        <taxon>Pseudomonadati</taxon>
        <taxon>Pseudomonadota</taxon>
        <taxon>Alphaproteobacteria</taxon>
        <taxon>Acetobacterales</taxon>
        <taxon>Roseomonadaceae</taxon>
        <taxon>Caldovatus</taxon>
    </lineage>
</organism>
<reference evidence="2 3" key="1">
    <citation type="journal article" date="2014" name="Int. J. Syst. Evol. Microbiol.">
        <title>Complete genome sequence of Corynebacterium casei LMG S-19264T (=DSM 44701T), isolated from a smear-ripened cheese.</title>
        <authorList>
            <consortium name="US DOE Joint Genome Institute (JGI-PGF)"/>
            <person name="Walter F."/>
            <person name="Albersmeier A."/>
            <person name="Kalinowski J."/>
            <person name="Ruckert C."/>
        </authorList>
    </citation>
    <scope>NUCLEOTIDE SEQUENCE [LARGE SCALE GENOMIC DNA]</scope>
    <source>
        <strain evidence="2 3">CGMCC 1.16330</strain>
    </source>
</reference>
<evidence type="ECO:0000313" key="2">
    <source>
        <dbReference type="EMBL" id="GGG27077.1"/>
    </source>
</evidence>
<evidence type="ECO:0000256" key="1">
    <source>
        <dbReference type="SAM" id="Phobius"/>
    </source>
</evidence>